<dbReference type="Proteomes" id="UP000750711">
    <property type="component" value="Unassembled WGS sequence"/>
</dbReference>
<evidence type="ECO:0000313" key="2">
    <source>
        <dbReference type="Proteomes" id="UP000750711"/>
    </source>
</evidence>
<organism evidence="1 2">
    <name type="scientific">Trichoglossum hirsutum</name>
    <dbReference type="NCBI Taxonomy" id="265104"/>
    <lineage>
        <taxon>Eukaryota</taxon>
        <taxon>Fungi</taxon>
        <taxon>Dikarya</taxon>
        <taxon>Ascomycota</taxon>
        <taxon>Pezizomycotina</taxon>
        <taxon>Geoglossomycetes</taxon>
        <taxon>Geoglossales</taxon>
        <taxon>Geoglossaceae</taxon>
        <taxon>Trichoglossum</taxon>
    </lineage>
</organism>
<sequence>MSTTFNTHVTITNNNFSIGLTYGGAGATSAGTPAATPLETASYTTHITIDNSLPYDLTGGRPEITSGTLVGKLQETIPRGTKSATMTIMADDGTRDSPLEVQPRPDFTKLADHGSAGKLHYKTVIGNNGRAPSIAFKCDKSGGNFVKLVSEVPDYFVVHTSDYSSDDRPLSGKLVTVTIAATLFMVDGNAESSVEETVMG</sequence>
<protein>
    <submittedName>
        <fullName evidence="1">Uncharacterized protein</fullName>
    </submittedName>
</protein>
<proteinExistence type="predicted"/>
<gene>
    <name evidence="1" type="ORF">GP486_001747</name>
</gene>
<name>A0A9P8LGE5_9PEZI</name>
<dbReference type="EMBL" id="JAGHQM010000167">
    <property type="protein sequence ID" value="KAH0564867.1"/>
    <property type="molecule type" value="Genomic_DNA"/>
</dbReference>
<evidence type="ECO:0000313" key="1">
    <source>
        <dbReference type="EMBL" id="KAH0564867.1"/>
    </source>
</evidence>
<accession>A0A9P8LGE5</accession>
<reference evidence="1" key="1">
    <citation type="submission" date="2021-03" db="EMBL/GenBank/DDBJ databases">
        <title>Comparative genomics and phylogenomic investigation of the class Geoglossomycetes provide insights into ecological specialization and systematics.</title>
        <authorList>
            <person name="Melie T."/>
            <person name="Pirro S."/>
            <person name="Miller A.N."/>
            <person name="Quandt A."/>
        </authorList>
    </citation>
    <scope>NUCLEOTIDE SEQUENCE</scope>
    <source>
        <strain evidence="1">CAQ_001_2017</strain>
    </source>
</reference>
<comment type="caution">
    <text evidence="1">The sequence shown here is derived from an EMBL/GenBank/DDBJ whole genome shotgun (WGS) entry which is preliminary data.</text>
</comment>
<dbReference type="AlphaFoldDB" id="A0A9P8LGE5"/>
<keyword evidence="2" id="KW-1185">Reference proteome</keyword>